<dbReference type="GO" id="GO:0005739">
    <property type="term" value="C:mitochondrion"/>
    <property type="evidence" value="ECO:0007669"/>
    <property type="project" value="TreeGrafter"/>
</dbReference>
<dbReference type="PANTHER" id="PTHR11803">
    <property type="entry name" value="2-IMINOBUTANOATE/2-IMINOPROPANOATE DEAMINASE RIDA"/>
    <property type="match status" value="1"/>
</dbReference>
<dbReference type="SUPFAM" id="SSF55298">
    <property type="entry name" value="YjgF-like"/>
    <property type="match status" value="1"/>
</dbReference>
<dbReference type="InterPro" id="IPR006175">
    <property type="entry name" value="YjgF/YER057c/UK114"/>
</dbReference>
<accession>A0A1B9IEK1</accession>
<dbReference type="PANTHER" id="PTHR11803:SF12">
    <property type="entry name" value="TRANSLATION INITIATION INHIBITOR"/>
    <property type="match status" value="1"/>
</dbReference>
<dbReference type="Pfam" id="PF01042">
    <property type="entry name" value="Ribonuc_L-PSP"/>
    <property type="match status" value="1"/>
</dbReference>
<evidence type="ECO:0000313" key="2">
    <source>
        <dbReference type="Proteomes" id="UP000092583"/>
    </source>
</evidence>
<gene>
    <name evidence="1" type="ORF">L486_08540</name>
</gene>
<dbReference type="STRING" id="1331196.A0A1B9IEK1"/>
<organism evidence="1 2">
    <name type="scientific">Kwoniella mangroviensis CBS 10435</name>
    <dbReference type="NCBI Taxonomy" id="1331196"/>
    <lineage>
        <taxon>Eukaryota</taxon>
        <taxon>Fungi</taxon>
        <taxon>Dikarya</taxon>
        <taxon>Basidiomycota</taxon>
        <taxon>Agaricomycotina</taxon>
        <taxon>Tremellomycetes</taxon>
        <taxon>Tremellales</taxon>
        <taxon>Cryptococcaceae</taxon>
        <taxon>Kwoniella</taxon>
    </lineage>
</organism>
<reference evidence="1 2" key="1">
    <citation type="submission" date="2013-07" db="EMBL/GenBank/DDBJ databases">
        <title>The Genome Sequence of Kwoniella mangroviensis CBS10435.</title>
        <authorList>
            <consortium name="The Broad Institute Genome Sequencing Platform"/>
            <person name="Cuomo C."/>
            <person name="Litvintseva A."/>
            <person name="Chen Y."/>
            <person name="Heitman J."/>
            <person name="Sun S."/>
            <person name="Springer D."/>
            <person name="Dromer F."/>
            <person name="Young S.K."/>
            <person name="Zeng Q."/>
            <person name="Gargeya S."/>
            <person name="Fitzgerald M."/>
            <person name="Abouelleil A."/>
            <person name="Alvarado L."/>
            <person name="Berlin A.M."/>
            <person name="Chapman S.B."/>
            <person name="Dewar J."/>
            <person name="Goldberg J."/>
            <person name="Griggs A."/>
            <person name="Gujja S."/>
            <person name="Hansen M."/>
            <person name="Howarth C."/>
            <person name="Imamovic A."/>
            <person name="Larimer J."/>
            <person name="McCowan C."/>
            <person name="Murphy C."/>
            <person name="Pearson M."/>
            <person name="Priest M."/>
            <person name="Roberts A."/>
            <person name="Saif S."/>
            <person name="Shea T."/>
            <person name="Sykes S."/>
            <person name="Wortman J."/>
            <person name="Nusbaum C."/>
            <person name="Birren B."/>
        </authorList>
    </citation>
    <scope>NUCLEOTIDE SEQUENCE [LARGE SCALE GENOMIC DNA]</scope>
    <source>
        <strain evidence="1 2">CBS 10435</strain>
    </source>
</reference>
<sequence length="120" mass="12747">MSEIQTVSSASFPLKPHNSPAVVVTSPGLIFCSGQVGKSADIKEATLQSLTNLKAVLELGGSSLSKIVKINIFILDLNNFDAMNEAFVSFLPDPKPSRTCIQAARLPSDATIEIECIAQV</sequence>
<dbReference type="GO" id="GO:0019239">
    <property type="term" value="F:deaminase activity"/>
    <property type="evidence" value="ECO:0007669"/>
    <property type="project" value="TreeGrafter"/>
</dbReference>
<dbReference type="EMBL" id="KV700101">
    <property type="protein sequence ID" value="OCF53965.1"/>
    <property type="molecule type" value="Genomic_DNA"/>
</dbReference>
<dbReference type="CDD" id="cd00448">
    <property type="entry name" value="YjgF_YER057c_UK114_family"/>
    <property type="match status" value="1"/>
</dbReference>
<evidence type="ECO:0000313" key="1">
    <source>
        <dbReference type="EMBL" id="OCF53965.1"/>
    </source>
</evidence>
<dbReference type="Gene3D" id="3.30.1330.40">
    <property type="entry name" value="RutC-like"/>
    <property type="match status" value="1"/>
</dbReference>
<dbReference type="OrthoDB" id="309640at2759"/>
<dbReference type="GO" id="GO:0005829">
    <property type="term" value="C:cytosol"/>
    <property type="evidence" value="ECO:0007669"/>
    <property type="project" value="TreeGrafter"/>
</dbReference>
<protein>
    <submittedName>
        <fullName evidence="1">Uncharacterized protein</fullName>
    </submittedName>
</protein>
<dbReference type="AlphaFoldDB" id="A0A1B9IEK1"/>
<dbReference type="FunFam" id="3.30.1330.40:FF:000004">
    <property type="entry name" value="Translation initiation inhibitor"/>
    <property type="match status" value="1"/>
</dbReference>
<dbReference type="Proteomes" id="UP000092583">
    <property type="component" value="Unassembled WGS sequence"/>
</dbReference>
<proteinExistence type="predicted"/>
<name>A0A1B9IEK1_9TREE</name>
<keyword evidence="2" id="KW-1185">Reference proteome</keyword>
<dbReference type="InterPro" id="IPR035959">
    <property type="entry name" value="RutC-like_sf"/>
</dbReference>
<reference evidence="2" key="2">
    <citation type="submission" date="2013-12" db="EMBL/GenBank/DDBJ databases">
        <title>Evolution of pathogenesis and genome organization in the Tremellales.</title>
        <authorList>
            <person name="Cuomo C."/>
            <person name="Litvintseva A."/>
            <person name="Heitman J."/>
            <person name="Chen Y."/>
            <person name="Sun S."/>
            <person name="Springer D."/>
            <person name="Dromer F."/>
            <person name="Young S."/>
            <person name="Zeng Q."/>
            <person name="Chapman S."/>
            <person name="Gujja S."/>
            <person name="Saif S."/>
            <person name="Birren B."/>
        </authorList>
    </citation>
    <scope>NUCLEOTIDE SEQUENCE [LARGE SCALE GENOMIC DNA]</scope>
    <source>
        <strain evidence="2">CBS 10435</strain>
    </source>
</reference>